<protein>
    <submittedName>
        <fullName evidence="1">Uncharacterized protein</fullName>
    </submittedName>
</protein>
<keyword evidence="2" id="KW-1185">Reference proteome</keyword>
<evidence type="ECO:0000313" key="1">
    <source>
        <dbReference type="EMBL" id="ORX82124.1"/>
    </source>
</evidence>
<gene>
    <name evidence="1" type="ORF">K493DRAFT_307898</name>
</gene>
<organism evidence="1 2">
    <name type="scientific">Basidiobolus meristosporus CBS 931.73</name>
    <dbReference type="NCBI Taxonomy" id="1314790"/>
    <lineage>
        <taxon>Eukaryota</taxon>
        <taxon>Fungi</taxon>
        <taxon>Fungi incertae sedis</taxon>
        <taxon>Zoopagomycota</taxon>
        <taxon>Entomophthoromycotina</taxon>
        <taxon>Basidiobolomycetes</taxon>
        <taxon>Basidiobolales</taxon>
        <taxon>Basidiobolaceae</taxon>
        <taxon>Basidiobolus</taxon>
    </lineage>
</organism>
<name>A0A1Y1X9V6_9FUNG</name>
<dbReference type="InParanoid" id="A0A1Y1X9V6"/>
<comment type="caution">
    <text evidence="1">The sequence shown here is derived from an EMBL/GenBank/DDBJ whole genome shotgun (WGS) entry which is preliminary data.</text>
</comment>
<dbReference type="EMBL" id="MCFE01000681">
    <property type="protein sequence ID" value="ORX82124.1"/>
    <property type="molecule type" value="Genomic_DNA"/>
</dbReference>
<sequence>MSYFLNLENRINSRKQSGLEPILPIAYTALWLEAGPDANSSIIPSLARDDPLSPFCCAKWHQAHKNRVFAASVYLLCILGLTDPHGVRELNSPPINGAGKLVVVIQQFAEVLSRFE</sequence>
<dbReference type="AlphaFoldDB" id="A0A1Y1X9V6"/>
<accession>A0A1Y1X9V6</accession>
<proteinExistence type="predicted"/>
<dbReference type="Proteomes" id="UP000193498">
    <property type="component" value="Unassembled WGS sequence"/>
</dbReference>
<evidence type="ECO:0000313" key="2">
    <source>
        <dbReference type="Proteomes" id="UP000193498"/>
    </source>
</evidence>
<reference evidence="1 2" key="1">
    <citation type="submission" date="2016-07" db="EMBL/GenBank/DDBJ databases">
        <title>Pervasive Adenine N6-methylation of Active Genes in Fungi.</title>
        <authorList>
            <consortium name="DOE Joint Genome Institute"/>
            <person name="Mondo S.J."/>
            <person name="Dannebaum R.O."/>
            <person name="Kuo R.C."/>
            <person name="Labutti K."/>
            <person name="Haridas S."/>
            <person name="Kuo A."/>
            <person name="Salamov A."/>
            <person name="Ahrendt S.R."/>
            <person name="Lipzen A."/>
            <person name="Sullivan W."/>
            <person name="Andreopoulos W.B."/>
            <person name="Clum A."/>
            <person name="Lindquist E."/>
            <person name="Daum C."/>
            <person name="Ramamoorthy G.K."/>
            <person name="Gryganskyi A."/>
            <person name="Culley D."/>
            <person name="Magnuson J.K."/>
            <person name="James T.Y."/>
            <person name="O'Malley M.A."/>
            <person name="Stajich J.E."/>
            <person name="Spatafora J.W."/>
            <person name="Visel A."/>
            <person name="Grigoriev I.V."/>
        </authorList>
    </citation>
    <scope>NUCLEOTIDE SEQUENCE [LARGE SCALE GENOMIC DNA]</scope>
    <source>
        <strain evidence="1 2">CBS 931.73</strain>
    </source>
</reference>